<evidence type="ECO:0000256" key="3">
    <source>
        <dbReference type="ARBA" id="ARBA00022538"/>
    </source>
</evidence>
<dbReference type="Pfam" id="PF00999">
    <property type="entry name" value="Na_H_Exchanger"/>
    <property type="match status" value="1"/>
</dbReference>
<evidence type="ECO:0000256" key="12">
    <source>
        <dbReference type="ARBA" id="ARBA00047912"/>
    </source>
</evidence>
<dbReference type="OrthoDB" id="196264at2759"/>
<dbReference type="PRINTS" id="PR01084">
    <property type="entry name" value="NAHEXCHNGR"/>
</dbReference>
<organism evidence="15 16">
    <name type="scientific">Coffea canephora</name>
    <name type="common">Robusta coffee</name>
    <dbReference type="NCBI Taxonomy" id="49390"/>
    <lineage>
        <taxon>Eukaryota</taxon>
        <taxon>Viridiplantae</taxon>
        <taxon>Streptophyta</taxon>
        <taxon>Embryophyta</taxon>
        <taxon>Tracheophyta</taxon>
        <taxon>Spermatophyta</taxon>
        <taxon>Magnoliopsida</taxon>
        <taxon>eudicotyledons</taxon>
        <taxon>Gunneridae</taxon>
        <taxon>Pentapetalae</taxon>
        <taxon>asterids</taxon>
        <taxon>lamiids</taxon>
        <taxon>Gentianales</taxon>
        <taxon>Rubiaceae</taxon>
        <taxon>Ixoroideae</taxon>
        <taxon>Gardenieae complex</taxon>
        <taxon>Bertiereae - Coffeeae clade</taxon>
        <taxon>Coffeeae</taxon>
        <taxon>Coffea</taxon>
    </lineage>
</organism>
<evidence type="ECO:0000256" key="6">
    <source>
        <dbReference type="ARBA" id="ARBA00022989"/>
    </source>
</evidence>
<dbReference type="InterPro" id="IPR006153">
    <property type="entry name" value="Cation/H_exchanger_TM"/>
</dbReference>
<evidence type="ECO:0000256" key="5">
    <source>
        <dbReference type="ARBA" id="ARBA00022958"/>
    </source>
</evidence>
<protein>
    <recommendedName>
        <fullName evidence="14">Cation/H+ exchanger transmembrane domain-containing protein</fullName>
    </recommendedName>
</protein>
<evidence type="ECO:0000256" key="8">
    <source>
        <dbReference type="ARBA" id="ARBA00023065"/>
    </source>
</evidence>
<evidence type="ECO:0000259" key="14">
    <source>
        <dbReference type="Pfam" id="PF00999"/>
    </source>
</evidence>
<keyword evidence="10" id="KW-0739">Sodium transport</keyword>
<dbReference type="GO" id="GO:0015385">
    <property type="term" value="F:sodium:proton antiporter activity"/>
    <property type="evidence" value="ECO:0007669"/>
    <property type="project" value="InterPro"/>
</dbReference>
<evidence type="ECO:0000256" key="10">
    <source>
        <dbReference type="ARBA" id="ARBA00023201"/>
    </source>
</evidence>
<evidence type="ECO:0000256" key="13">
    <source>
        <dbReference type="SAM" id="Phobius"/>
    </source>
</evidence>
<keyword evidence="9 13" id="KW-0472">Membrane</keyword>
<keyword evidence="7" id="KW-0915">Sodium</keyword>
<evidence type="ECO:0000313" key="15">
    <source>
        <dbReference type="EMBL" id="CDP11216.1"/>
    </source>
</evidence>
<accession>A0A068US42</accession>
<keyword evidence="2" id="KW-0813">Transport</keyword>
<dbReference type="Proteomes" id="UP000295252">
    <property type="component" value="Chromosome V"/>
</dbReference>
<keyword evidence="4 13" id="KW-0812">Transmembrane</keyword>
<dbReference type="PhylomeDB" id="A0A068US42"/>
<feature type="transmembrane region" description="Helical" evidence="13">
    <location>
        <begin position="71"/>
        <end position="92"/>
    </location>
</feature>
<name>A0A068US42_COFCA</name>
<dbReference type="PANTHER" id="PTHR10110">
    <property type="entry name" value="SODIUM/HYDROGEN EXCHANGER"/>
    <property type="match status" value="1"/>
</dbReference>
<feature type="transmembrane region" description="Helical" evidence="13">
    <location>
        <begin position="14"/>
        <end position="36"/>
    </location>
</feature>
<evidence type="ECO:0000256" key="4">
    <source>
        <dbReference type="ARBA" id="ARBA00022692"/>
    </source>
</evidence>
<keyword evidence="6 13" id="KW-1133">Transmembrane helix</keyword>
<dbReference type="Gramene" id="CDP11216">
    <property type="protein sequence ID" value="CDP11216"/>
    <property type="gene ID" value="GSCOC_T00033322001"/>
</dbReference>
<dbReference type="EMBL" id="HG739136">
    <property type="protein sequence ID" value="CDP11216.1"/>
    <property type="molecule type" value="Genomic_DNA"/>
</dbReference>
<dbReference type="AlphaFoldDB" id="A0A068US42"/>
<dbReference type="InterPro" id="IPR004709">
    <property type="entry name" value="NaH_exchanger"/>
</dbReference>
<reference evidence="16" key="1">
    <citation type="journal article" date="2014" name="Science">
        <title>The coffee genome provides insight into the convergent evolution of caffeine biosynthesis.</title>
        <authorList>
            <person name="Denoeud F."/>
            <person name="Carretero-Paulet L."/>
            <person name="Dereeper A."/>
            <person name="Droc G."/>
            <person name="Guyot R."/>
            <person name="Pietrella M."/>
            <person name="Zheng C."/>
            <person name="Alberti A."/>
            <person name="Anthony F."/>
            <person name="Aprea G."/>
            <person name="Aury J.M."/>
            <person name="Bento P."/>
            <person name="Bernard M."/>
            <person name="Bocs S."/>
            <person name="Campa C."/>
            <person name="Cenci A."/>
            <person name="Combes M.C."/>
            <person name="Crouzillat D."/>
            <person name="Da Silva C."/>
            <person name="Daddiego L."/>
            <person name="De Bellis F."/>
            <person name="Dussert S."/>
            <person name="Garsmeur O."/>
            <person name="Gayraud T."/>
            <person name="Guignon V."/>
            <person name="Jahn K."/>
            <person name="Jamilloux V."/>
            <person name="Joet T."/>
            <person name="Labadie K."/>
            <person name="Lan T."/>
            <person name="Leclercq J."/>
            <person name="Lepelley M."/>
            <person name="Leroy T."/>
            <person name="Li L.T."/>
            <person name="Librado P."/>
            <person name="Lopez L."/>
            <person name="Munoz A."/>
            <person name="Noel B."/>
            <person name="Pallavicini A."/>
            <person name="Perrotta G."/>
            <person name="Poncet V."/>
            <person name="Pot D."/>
            <person name="Priyono X."/>
            <person name="Rigoreau M."/>
            <person name="Rouard M."/>
            <person name="Rozas J."/>
            <person name="Tranchant-Dubreuil C."/>
            <person name="VanBuren R."/>
            <person name="Zhang Q."/>
            <person name="Andrade A.C."/>
            <person name="Argout X."/>
            <person name="Bertrand B."/>
            <person name="de Kochko A."/>
            <person name="Graziosi G."/>
            <person name="Henry R.J."/>
            <person name="Jayarama X."/>
            <person name="Ming R."/>
            <person name="Nagai C."/>
            <person name="Rounsley S."/>
            <person name="Sankoff D."/>
            <person name="Giuliano G."/>
            <person name="Albert V.A."/>
            <person name="Wincker P."/>
            <person name="Lashermes P."/>
        </authorList>
    </citation>
    <scope>NUCLEOTIDE SEQUENCE [LARGE SCALE GENOMIC DNA]</scope>
    <source>
        <strain evidence="16">cv. DH200-94</strain>
    </source>
</reference>
<evidence type="ECO:0000256" key="2">
    <source>
        <dbReference type="ARBA" id="ARBA00022448"/>
    </source>
</evidence>
<dbReference type="InterPro" id="IPR018422">
    <property type="entry name" value="Cation/H_exchanger_CPA1"/>
</dbReference>
<comment type="catalytic activity">
    <reaction evidence="11">
        <text>Na(+)(in) + H(+)(out) = Na(+)(out) + H(+)(in)</text>
        <dbReference type="Rhea" id="RHEA:29419"/>
        <dbReference type="ChEBI" id="CHEBI:15378"/>
        <dbReference type="ChEBI" id="CHEBI:29101"/>
    </reaction>
</comment>
<evidence type="ECO:0000313" key="16">
    <source>
        <dbReference type="Proteomes" id="UP000295252"/>
    </source>
</evidence>
<dbReference type="OMA" id="VHQVPFE"/>
<evidence type="ECO:0000256" key="1">
    <source>
        <dbReference type="ARBA" id="ARBA00004141"/>
    </source>
</evidence>
<evidence type="ECO:0000256" key="11">
    <source>
        <dbReference type="ARBA" id="ARBA00047524"/>
    </source>
</evidence>
<dbReference type="GO" id="GO:0005886">
    <property type="term" value="C:plasma membrane"/>
    <property type="evidence" value="ECO:0007669"/>
    <property type="project" value="TreeGrafter"/>
</dbReference>
<gene>
    <name evidence="15" type="ORF">GSCOC_T00033322001</name>
</gene>
<dbReference type="GO" id="GO:0015386">
    <property type="term" value="F:potassium:proton antiporter activity"/>
    <property type="evidence" value="ECO:0007669"/>
    <property type="project" value="TreeGrafter"/>
</dbReference>
<keyword evidence="5" id="KW-0630">Potassium</keyword>
<evidence type="ECO:0000256" key="9">
    <source>
        <dbReference type="ARBA" id="ARBA00023136"/>
    </source>
</evidence>
<comment type="subcellular location">
    <subcellularLocation>
        <location evidence="1">Membrane</location>
        <topology evidence="1">Multi-pass membrane protein</topology>
    </subcellularLocation>
</comment>
<dbReference type="GO" id="GO:0051453">
    <property type="term" value="P:regulation of intracellular pH"/>
    <property type="evidence" value="ECO:0007669"/>
    <property type="project" value="TreeGrafter"/>
</dbReference>
<sequence length="97" mass="11033">MVILLISGGTSSHLLVFSEDLFFIYLLPLIIFNAGFQVKKKQFFRNFITIMLFGALGTLISFVIISLGKDLFLLHFFFLGSFVHQVPFEFFISSSKA</sequence>
<proteinExistence type="predicted"/>
<keyword evidence="16" id="KW-1185">Reference proteome</keyword>
<evidence type="ECO:0000256" key="7">
    <source>
        <dbReference type="ARBA" id="ARBA00023053"/>
    </source>
</evidence>
<dbReference type="GO" id="GO:0098719">
    <property type="term" value="P:sodium ion import across plasma membrane"/>
    <property type="evidence" value="ECO:0007669"/>
    <property type="project" value="TreeGrafter"/>
</dbReference>
<keyword evidence="3" id="KW-0633">Potassium transport</keyword>
<comment type="catalytic activity">
    <reaction evidence="12">
        <text>K(+)(in) + H(+)(out) = K(+)(out) + H(+)(in)</text>
        <dbReference type="Rhea" id="RHEA:29467"/>
        <dbReference type="ChEBI" id="CHEBI:15378"/>
        <dbReference type="ChEBI" id="CHEBI:29103"/>
    </reaction>
</comment>
<dbReference type="PANTHER" id="PTHR10110:SF117">
    <property type="entry name" value="SODIUM_HYDROGEN EXCHANGER 2"/>
    <property type="match status" value="1"/>
</dbReference>
<keyword evidence="8" id="KW-0406">Ion transport</keyword>
<feature type="domain" description="Cation/H+ exchanger transmembrane" evidence="14">
    <location>
        <begin position="20"/>
        <end position="82"/>
    </location>
</feature>
<feature type="transmembrane region" description="Helical" evidence="13">
    <location>
        <begin position="43"/>
        <end position="65"/>
    </location>
</feature>
<dbReference type="InParanoid" id="A0A068US42"/>